<dbReference type="PROSITE" id="PS51257">
    <property type="entry name" value="PROKAR_LIPOPROTEIN"/>
    <property type="match status" value="1"/>
</dbReference>
<organism evidence="2">
    <name type="scientific">metagenome</name>
    <dbReference type="NCBI Taxonomy" id="256318"/>
    <lineage>
        <taxon>unclassified sequences</taxon>
        <taxon>metagenomes</taxon>
    </lineage>
</organism>
<name>A0A2P2BZF1_9ZZZZ</name>
<accession>A0A2P2BZF1</accession>
<evidence type="ECO:0008006" key="3">
    <source>
        <dbReference type="Google" id="ProtNLM"/>
    </source>
</evidence>
<gene>
    <name evidence="2" type="ORF">NOCA2230073</name>
</gene>
<feature type="region of interest" description="Disordered" evidence="1">
    <location>
        <begin position="22"/>
        <end position="51"/>
    </location>
</feature>
<dbReference type="EMBL" id="CZKA01000016">
    <property type="protein sequence ID" value="CUR55153.1"/>
    <property type="molecule type" value="Genomic_DNA"/>
</dbReference>
<proteinExistence type="predicted"/>
<protein>
    <recommendedName>
        <fullName evidence="3">Lipoprotein</fullName>
    </recommendedName>
</protein>
<feature type="compositionally biased region" description="Low complexity" evidence="1">
    <location>
        <begin position="32"/>
        <end position="44"/>
    </location>
</feature>
<reference evidence="2" key="1">
    <citation type="submission" date="2015-08" db="EMBL/GenBank/DDBJ databases">
        <authorList>
            <person name="Babu N.S."/>
            <person name="Beckwith C.J."/>
            <person name="Beseler K.G."/>
            <person name="Brison A."/>
            <person name="Carone J.V."/>
            <person name="Caskin T.P."/>
            <person name="Diamond M."/>
            <person name="Durham M.E."/>
            <person name="Foxe J.M."/>
            <person name="Go M."/>
            <person name="Henderson B.A."/>
            <person name="Jones I.B."/>
            <person name="McGettigan J.A."/>
            <person name="Micheletti S.J."/>
            <person name="Nasrallah M.E."/>
            <person name="Ortiz D."/>
            <person name="Piller C.R."/>
            <person name="Privatt S.R."/>
            <person name="Schneider S.L."/>
            <person name="Sharp S."/>
            <person name="Smith T.C."/>
            <person name="Stanton J.D."/>
            <person name="Ullery H.E."/>
            <person name="Wilson R.J."/>
            <person name="Serrano M.G."/>
            <person name="Buck G."/>
            <person name="Lee V."/>
            <person name="Wang Y."/>
            <person name="Carvalho R."/>
            <person name="Voegtly L."/>
            <person name="Shi R."/>
            <person name="Duckworth R."/>
            <person name="Johnson A."/>
            <person name="Loviza R."/>
            <person name="Walstead R."/>
            <person name="Shah Z."/>
            <person name="Kiflezghi M."/>
            <person name="Wade K."/>
            <person name="Ball S.L."/>
            <person name="Bradley K.W."/>
            <person name="Asai D.J."/>
            <person name="Bowman C.A."/>
            <person name="Russell D.A."/>
            <person name="Pope W.H."/>
            <person name="Jacobs-Sera D."/>
            <person name="Hendrix R.W."/>
            <person name="Hatfull G.F."/>
        </authorList>
    </citation>
    <scope>NUCLEOTIDE SEQUENCE</scope>
</reference>
<dbReference type="AlphaFoldDB" id="A0A2P2BZF1"/>
<evidence type="ECO:0000256" key="1">
    <source>
        <dbReference type="SAM" id="MobiDB-lite"/>
    </source>
</evidence>
<evidence type="ECO:0000313" key="2">
    <source>
        <dbReference type="EMBL" id="CUR55153.1"/>
    </source>
</evidence>
<sequence>MPKFNHVIIIAVALLLSTTACSGDDNPKGDKTPSTSESSTGSEPIVSPKLPNIPKFDGKKQGIIADLVVDSCGTDPGTVEAAGTVTNSAKSAKDIVVVMGWAASPGSDLVARGVTKLEDVAAGDEVDWKVEADLKFDGTVSCVPTAWAGRLR</sequence>